<dbReference type="AlphaFoldDB" id="A0A6H5GQZ0"/>
<organism evidence="1 3">
    <name type="scientific">Nesidiocoris tenuis</name>
    <dbReference type="NCBI Taxonomy" id="355587"/>
    <lineage>
        <taxon>Eukaryota</taxon>
        <taxon>Metazoa</taxon>
        <taxon>Ecdysozoa</taxon>
        <taxon>Arthropoda</taxon>
        <taxon>Hexapoda</taxon>
        <taxon>Insecta</taxon>
        <taxon>Pterygota</taxon>
        <taxon>Neoptera</taxon>
        <taxon>Paraneoptera</taxon>
        <taxon>Hemiptera</taxon>
        <taxon>Heteroptera</taxon>
        <taxon>Panheteroptera</taxon>
        <taxon>Cimicomorpha</taxon>
        <taxon>Miridae</taxon>
        <taxon>Dicyphina</taxon>
        <taxon>Nesidiocoris</taxon>
    </lineage>
</organism>
<protein>
    <submittedName>
        <fullName evidence="1">Uncharacterized protein</fullName>
    </submittedName>
</protein>
<evidence type="ECO:0000313" key="2">
    <source>
        <dbReference type="EMBL" id="CAB0015381.1"/>
    </source>
</evidence>
<proteinExistence type="predicted"/>
<reference evidence="1 3" key="1">
    <citation type="submission" date="2020-02" db="EMBL/GenBank/DDBJ databases">
        <authorList>
            <person name="Ferguson B K."/>
        </authorList>
    </citation>
    <scope>NUCLEOTIDE SEQUENCE [LARGE SCALE GENOMIC DNA]</scope>
</reference>
<evidence type="ECO:0000313" key="3">
    <source>
        <dbReference type="Proteomes" id="UP000479000"/>
    </source>
</evidence>
<name>A0A6H5GQZ0_9HEMI</name>
<accession>A0A6H5GQZ0</accession>
<sequence>MVLGSFSGYVAYPDRLLPSLHWTDASLTDWELTCRLIVFVAGGAPIEPLTII</sequence>
<dbReference type="EMBL" id="CADCXU010028968">
    <property type="protein sequence ID" value="CAB0015381.1"/>
    <property type="molecule type" value="Genomic_DNA"/>
</dbReference>
<dbReference type="Proteomes" id="UP000479000">
    <property type="component" value="Unassembled WGS sequence"/>
</dbReference>
<keyword evidence="3" id="KW-1185">Reference proteome</keyword>
<dbReference type="EMBL" id="CADCXU010015390">
    <property type="protein sequence ID" value="CAB0004851.1"/>
    <property type="molecule type" value="Genomic_DNA"/>
</dbReference>
<feature type="non-terminal residue" evidence="1">
    <location>
        <position position="52"/>
    </location>
</feature>
<gene>
    <name evidence="1" type="ORF">NTEN_LOCUS10328</name>
    <name evidence="2" type="ORF">NTEN_LOCUS19721</name>
</gene>
<evidence type="ECO:0000313" key="1">
    <source>
        <dbReference type="EMBL" id="CAB0004851.1"/>
    </source>
</evidence>